<keyword evidence="1" id="KW-1133">Transmembrane helix</keyword>
<protein>
    <submittedName>
        <fullName evidence="2">NHLP leader peptide domain-containing protein</fullName>
    </submittedName>
</protein>
<dbReference type="STRING" id="1121420.SAMN02746098_01961"/>
<evidence type="ECO:0000313" key="3">
    <source>
        <dbReference type="Proteomes" id="UP000183954"/>
    </source>
</evidence>
<reference evidence="3" key="1">
    <citation type="submission" date="2016-11" db="EMBL/GenBank/DDBJ databases">
        <authorList>
            <person name="Varghese N."/>
            <person name="Submissions S."/>
        </authorList>
    </citation>
    <scope>NUCLEOTIDE SEQUENCE [LARGE SCALE GENOMIC DNA]</scope>
    <source>
        <strain evidence="3">DSM 15449</strain>
    </source>
</reference>
<keyword evidence="3" id="KW-1185">Reference proteome</keyword>
<sequence>MGKLKEGSKLPAALEVKVIEQPANALYLVLPTLLPEKLSDEALDTVAGGCTFNICKHNQVGCNLEGRSEKRRPDFFLIGLFFPIIMIFVPEGKRFFSGIPCVCTPVMGCTAFQ</sequence>
<dbReference type="AlphaFoldDB" id="A0A1M5XDW0"/>
<dbReference type="GO" id="GO:0046914">
    <property type="term" value="F:transition metal ion binding"/>
    <property type="evidence" value="ECO:0007669"/>
    <property type="project" value="InterPro"/>
</dbReference>
<dbReference type="InterPro" id="IPR036648">
    <property type="entry name" value="CN_Hdrase_a/SCN_Hdrase_g_sf"/>
</dbReference>
<dbReference type="Proteomes" id="UP000183954">
    <property type="component" value="Unassembled WGS sequence"/>
</dbReference>
<keyword evidence="1" id="KW-0472">Membrane</keyword>
<dbReference type="EMBL" id="FQXJ01000006">
    <property type="protein sequence ID" value="SHH98001.1"/>
    <property type="molecule type" value="Genomic_DNA"/>
</dbReference>
<dbReference type="GO" id="GO:0003824">
    <property type="term" value="F:catalytic activity"/>
    <property type="evidence" value="ECO:0007669"/>
    <property type="project" value="InterPro"/>
</dbReference>
<evidence type="ECO:0000256" key="1">
    <source>
        <dbReference type="SAM" id="Phobius"/>
    </source>
</evidence>
<accession>A0A1M5XDW0</accession>
<keyword evidence="1" id="KW-0812">Transmembrane</keyword>
<proteinExistence type="predicted"/>
<dbReference type="SUPFAM" id="SSF56209">
    <property type="entry name" value="Nitrile hydratase alpha chain"/>
    <property type="match status" value="1"/>
</dbReference>
<organism evidence="2 3">
    <name type="scientific">Desulfosporosinus lacus DSM 15449</name>
    <dbReference type="NCBI Taxonomy" id="1121420"/>
    <lineage>
        <taxon>Bacteria</taxon>
        <taxon>Bacillati</taxon>
        <taxon>Bacillota</taxon>
        <taxon>Clostridia</taxon>
        <taxon>Eubacteriales</taxon>
        <taxon>Desulfitobacteriaceae</taxon>
        <taxon>Desulfosporosinus</taxon>
    </lineage>
</organism>
<evidence type="ECO:0000313" key="2">
    <source>
        <dbReference type="EMBL" id="SHH98001.1"/>
    </source>
</evidence>
<gene>
    <name evidence="2" type="ORF">SAMN02746098_01961</name>
</gene>
<name>A0A1M5XDW0_9FIRM</name>
<feature type="transmembrane region" description="Helical" evidence="1">
    <location>
        <begin position="74"/>
        <end position="90"/>
    </location>
</feature>